<dbReference type="InterPro" id="IPR025702">
    <property type="entry name" value="OXD"/>
</dbReference>
<feature type="region of interest" description="Disordered" evidence="7">
    <location>
        <begin position="1"/>
        <end position="24"/>
    </location>
</feature>
<evidence type="ECO:0000256" key="3">
    <source>
        <dbReference type="ARBA" id="ARBA00022723"/>
    </source>
</evidence>
<dbReference type="EMBL" id="BLKT01000003">
    <property type="protein sequence ID" value="GFG57533.1"/>
    <property type="molecule type" value="Genomic_DNA"/>
</dbReference>
<keyword evidence="2" id="KW-0349">Heme</keyword>
<sequence length="357" mass="40354">MTPWGNVAYPRQLPARKPDGHQPRAPRWTLAYTEPVTLLTSEYLGIQVESWESVGVQAFLERIRASHDTPHSGAPEAWELLTCTDDAGLLNIIHLAYWRNPQHHETWYLKAPLGRWYDGLDAATIAFGAWREVIQVPLDHAETIYSDPRGSFGLAACPGTEVESMTVNGYFGAARDRLPVSAIDPLQVAQPTRPPNTFRETRGRRLRAETHHNMAVIRSGQFWAAAGTEQRTDYEESLQPKLSEGMQYLSRHKEATGTLALRELTSLDRDTLAPRRETSTYAHFQSLADVEAWAEDHPTHHAIYEHAIDKNREYGSDREVTTWHEVFIMPSSARFEYVNCDPMTGLLPSARTVLAVE</sequence>
<dbReference type="Pfam" id="PF13816">
    <property type="entry name" value="Dehydratase_hem"/>
    <property type="match status" value="1"/>
</dbReference>
<keyword evidence="5" id="KW-0456">Lyase</keyword>
<dbReference type="GO" id="GO:0016829">
    <property type="term" value="F:lyase activity"/>
    <property type="evidence" value="ECO:0007669"/>
    <property type="project" value="UniProtKB-KW"/>
</dbReference>
<keyword evidence="3" id="KW-0479">Metal-binding</keyword>
<dbReference type="RefSeq" id="WP_193488686.1">
    <property type="nucleotide sequence ID" value="NZ_BAAAMC010000012.1"/>
</dbReference>
<comment type="similarity">
    <text evidence="6">Belongs to the heme-containing dehydratase family.</text>
</comment>
<comment type="cofactor">
    <cofactor evidence="1">
        <name>heme b</name>
        <dbReference type="ChEBI" id="CHEBI:60344"/>
    </cofactor>
</comment>
<dbReference type="AlphaFoldDB" id="A0A7I9WIP7"/>
<evidence type="ECO:0000256" key="7">
    <source>
        <dbReference type="SAM" id="MobiDB-lite"/>
    </source>
</evidence>
<accession>A0A7I9WIP7</accession>
<evidence type="ECO:0000256" key="5">
    <source>
        <dbReference type="ARBA" id="ARBA00023239"/>
    </source>
</evidence>
<reference evidence="8 9" key="1">
    <citation type="journal article" date="2019" name="Emerg. Microbes Infect.">
        <title>Comprehensive subspecies identification of 175 nontuberculous mycobacteria species based on 7547 genomic profiles.</title>
        <authorList>
            <person name="Matsumoto Y."/>
            <person name="Kinjo T."/>
            <person name="Motooka D."/>
            <person name="Nabeya D."/>
            <person name="Jung N."/>
            <person name="Uechi K."/>
            <person name="Horii T."/>
            <person name="Iida T."/>
            <person name="Fujita J."/>
            <person name="Nakamura S."/>
        </authorList>
    </citation>
    <scope>NUCLEOTIDE SEQUENCE [LARGE SCALE GENOMIC DNA]</scope>
    <source>
        <strain evidence="8 9">JCM 13392</strain>
    </source>
</reference>
<evidence type="ECO:0000313" key="8">
    <source>
        <dbReference type="EMBL" id="GFG57533.1"/>
    </source>
</evidence>
<name>A0A7I9WIP7_9MYCO</name>
<dbReference type="GO" id="GO:0046872">
    <property type="term" value="F:metal ion binding"/>
    <property type="evidence" value="ECO:0007669"/>
    <property type="project" value="UniProtKB-KW"/>
</dbReference>
<evidence type="ECO:0000256" key="2">
    <source>
        <dbReference type="ARBA" id="ARBA00022617"/>
    </source>
</evidence>
<protein>
    <submittedName>
        <fullName evidence="8">Phenylacetaldoxime dehydratase</fullName>
    </submittedName>
</protein>
<keyword evidence="4" id="KW-0408">Iron</keyword>
<evidence type="ECO:0000256" key="6">
    <source>
        <dbReference type="ARBA" id="ARBA00034312"/>
    </source>
</evidence>
<evidence type="ECO:0000256" key="4">
    <source>
        <dbReference type="ARBA" id="ARBA00023004"/>
    </source>
</evidence>
<comment type="caution">
    <text evidence="8">The sequence shown here is derived from an EMBL/GenBank/DDBJ whole genome shotgun (WGS) entry which is preliminary data.</text>
</comment>
<proteinExistence type="inferred from homology"/>
<evidence type="ECO:0000256" key="1">
    <source>
        <dbReference type="ARBA" id="ARBA00001970"/>
    </source>
</evidence>
<keyword evidence="9" id="KW-1185">Reference proteome</keyword>
<organism evidence="8 9">
    <name type="scientific">Mycolicibacterium murale</name>
    <dbReference type="NCBI Taxonomy" id="182220"/>
    <lineage>
        <taxon>Bacteria</taxon>
        <taxon>Bacillati</taxon>
        <taxon>Actinomycetota</taxon>
        <taxon>Actinomycetes</taxon>
        <taxon>Mycobacteriales</taxon>
        <taxon>Mycobacteriaceae</taxon>
        <taxon>Mycolicibacterium</taxon>
    </lineage>
</organism>
<evidence type="ECO:0000313" key="9">
    <source>
        <dbReference type="Proteomes" id="UP000465241"/>
    </source>
</evidence>
<gene>
    <name evidence="8" type="ORF">MMUR_16690</name>
</gene>
<dbReference type="Proteomes" id="UP000465241">
    <property type="component" value="Unassembled WGS sequence"/>
</dbReference>